<keyword evidence="1" id="KW-0732">Signal</keyword>
<feature type="chain" id="PRO_5028872599" description="WG repeat-containing protein" evidence="1">
    <location>
        <begin position="27"/>
        <end position="959"/>
    </location>
</feature>
<dbReference type="AlphaFoldDB" id="A0A6S7CT77"/>
<organism evidence="2 3">
    <name type="scientific">Achromobacter anxifer</name>
    <dbReference type="NCBI Taxonomy" id="1287737"/>
    <lineage>
        <taxon>Bacteria</taxon>
        <taxon>Pseudomonadati</taxon>
        <taxon>Pseudomonadota</taxon>
        <taxon>Betaproteobacteria</taxon>
        <taxon>Burkholderiales</taxon>
        <taxon>Alcaligenaceae</taxon>
        <taxon>Achromobacter</taxon>
    </lineage>
</organism>
<reference evidence="2 3" key="1">
    <citation type="submission" date="2020-04" db="EMBL/GenBank/DDBJ databases">
        <authorList>
            <person name="De Canck E."/>
        </authorList>
    </citation>
    <scope>NUCLEOTIDE SEQUENCE [LARGE SCALE GENOMIC DNA]</scope>
    <source>
        <strain evidence="2 3">LMG 26858</strain>
    </source>
</reference>
<dbReference type="EMBL" id="CADILG010000013">
    <property type="protein sequence ID" value="CAB3862316.1"/>
    <property type="molecule type" value="Genomic_DNA"/>
</dbReference>
<proteinExistence type="predicted"/>
<evidence type="ECO:0000313" key="3">
    <source>
        <dbReference type="Proteomes" id="UP000494117"/>
    </source>
</evidence>
<name>A0A6S7CT77_9BURK</name>
<evidence type="ECO:0008006" key="4">
    <source>
        <dbReference type="Google" id="ProtNLM"/>
    </source>
</evidence>
<keyword evidence="3" id="KW-1185">Reference proteome</keyword>
<dbReference type="InterPro" id="IPR032774">
    <property type="entry name" value="WG_beta_rep"/>
</dbReference>
<dbReference type="RefSeq" id="WP_175207163.1">
    <property type="nucleotide sequence ID" value="NZ_CADILG010000013.1"/>
</dbReference>
<sequence>MKSRAIRTTRLACALAALGASLSAQAQYGNSYCIEDKGSSPSAYYDDGGAYANLCIRALADQRAAVLLPSALVNTSRMPADESLRRHAWGFLDQNGRLAISPIFEAVGDFRHGLAAVKWKGKWGFIDTKGRMAVAPRYDAVQDYSEIGLAVATLDGRLQLIDRKGQPVGEPLDESVRAIRLDDGVPALATVVYKPEYRSSTGERRYNDGGVSLVRAYGNGLYIATNADGQYGLVDRNWKWVLEPTYHEISVPGEAGSMAVAYADRNELLLDADGKTIGADQGYRGLMPVTKAFWSAELGRGNYVVLDRAGAQVAKLKSSEAENSHRYGDAIVYRSGDKKVALIPGRAEPLTLGAGLTAADELQGYVLFSSQEQLPVGLLTPKGAWLYGATAPSWLDEVGRMEFSQGKLWLFKQEGDLLNVLDDEGRVLLKPETVAAAQSRSLKRLPLNVPGSALGLIGQEHCQCSEDGAGLLLADGGIASDPAWRDIIPLDGSEDDYGAQAEAEAAGLKAEQLRYAAQTATGMLLLDAAGKPMNLPMQQHIGPFRHGYALAYADGASRMLDRDGKTYDLPASFFEAQVVAPGVVRFIKTAAEGSPWGLYDFIAGKEIAPAEYADIGVFQDGQAVASMGPDRVGVVDLQGKWIVPPSHHGAERVAAQVWKVQQAGPQKEEYRRPAAVFNAQGRALTGFRPGLAVGVDDDGTIAAGDEKQRWVISPDGADAVDMQDTDYMRLGDWTLQRRAPRSGYLDSQGQWQIAPQAATAGTFRGQPARALLTGEGGARLIDDQGQALVTLPTGEWSWPEGSDALLRHYYTGNREMTDYVGLDGKKRLSVEGNASSYSEGLAVAHVSNRGMRAINDKGALVGPAFDTLGPMREGLAPAGTEDGFGYVNAQGKLVIPAEYRAVGPFHNGRAVVSTLEKSMIIDSAGKQVARVEMECGVRTLYGSHNQRLWPLTLPSRCTR</sequence>
<protein>
    <recommendedName>
        <fullName evidence="4">WG repeat-containing protein</fullName>
    </recommendedName>
</protein>
<dbReference type="SUPFAM" id="SSF69360">
    <property type="entry name" value="Cell wall binding repeat"/>
    <property type="match status" value="1"/>
</dbReference>
<dbReference type="PANTHER" id="PTHR37841:SF1">
    <property type="entry name" value="DUF3298 DOMAIN-CONTAINING PROTEIN"/>
    <property type="match status" value="1"/>
</dbReference>
<evidence type="ECO:0000256" key="1">
    <source>
        <dbReference type="SAM" id="SignalP"/>
    </source>
</evidence>
<evidence type="ECO:0000313" key="2">
    <source>
        <dbReference type="EMBL" id="CAB3862316.1"/>
    </source>
</evidence>
<dbReference type="Proteomes" id="UP000494117">
    <property type="component" value="Unassembled WGS sequence"/>
</dbReference>
<feature type="signal peptide" evidence="1">
    <location>
        <begin position="1"/>
        <end position="26"/>
    </location>
</feature>
<accession>A0A6S7CT77</accession>
<gene>
    <name evidence="2" type="ORF">LMG26858_02286</name>
</gene>
<dbReference type="Pfam" id="PF14903">
    <property type="entry name" value="WG_beta_rep"/>
    <property type="match status" value="2"/>
</dbReference>
<dbReference type="PANTHER" id="PTHR37841">
    <property type="entry name" value="GLR2918 PROTEIN"/>
    <property type="match status" value="1"/>
</dbReference>